<keyword evidence="2" id="KW-1133">Transmembrane helix</keyword>
<dbReference type="EMBL" id="JALHLE010000009">
    <property type="protein sequence ID" value="MCJ2178596.1"/>
    <property type="molecule type" value="Genomic_DNA"/>
</dbReference>
<evidence type="ECO:0000313" key="4">
    <source>
        <dbReference type="Proteomes" id="UP001162880"/>
    </source>
</evidence>
<evidence type="ECO:0000313" key="3">
    <source>
        <dbReference type="EMBL" id="MCJ2178596.1"/>
    </source>
</evidence>
<keyword evidence="2" id="KW-0472">Membrane</keyword>
<dbReference type="RefSeq" id="WP_243992765.1">
    <property type="nucleotide sequence ID" value="NZ_JALHLE010000009.1"/>
</dbReference>
<feature type="transmembrane region" description="Helical" evidence="2">
    <location>
        <begin position="31"/>
        <end position="50"/>
    </location>
</feature>
<accession>A0ABT0B0K6</accession>
<evidence type="ECO:0000256" key="2">
    <source>
        <dbReference type="SAM" id="Phobius"/>
    </source>
</evidence>
<dbReference type="Proteomes" id="UP001162880">
    <property type="component" value="Unassembled WGS sequence"/>
</dbReference>
<sequence length="106" mass="12215">MKTQHDPSQETPRKSRLNRTEKRNRGWEEHIPVYAFPAFTMICALWHSGFKTPYQIISKTRQLSGDAMMLDVAHVLRQYGDGPVALWPTNEDGTLDLTIKYCHAGR</sequence>
<comment type="caution">
    <text evidence="3">The sequence shown here is derived from an EMBL/GenBank/DDBJ whole genome shotgun (WGS) entry which is preliminary data.</text>
</comment>
<feature type="region of interest" description="Disordered" evidence="1">
    <location>
        <begin position="1"/>
        <end position="23"/>
    </location>
</feature>
<protein>
    <submittedName>
        <fullName evidence="3">Uncharacterized protein</fullName>
    </submittedName>
</protein>
<name>A0ABT0B0K6_9SPHN</name>
<evidence type="ECO:0000256" key="1">
    <source>
        <dbReference type="SAM" id="MobiDB-lite"/>
    </source>
</evidence>
<keyword evidence="2" id="KW-0812">Transmembrane</keyword>
<gene>
    <name evidence="3" type="ORF">MTR64_08480</name>
</gene>
<keyword evidence="4" id="KW-1185">Reference proteome</keyword>
<organism evidence="3 4">
    <name type="scientific">Novosphingobium album</name>
    <name type="common">ex Hu et al. 2023</name>
    <dbReference type="NCBI Taxonomy" id="2930093"/>
    <lineage>
        <taxon>Bacteria</taxon>
        <taxon>Pseudomonadati</taxon>
        <taxon>Pseudomonadota</taxon>
        <taxon>Alphaproteobacteria</taxon>
        <taxon>Sphingomonadales</taxon>
        <taxon>Sphingomonadaceae</taxon>
        <taxon>Novosphingobium</taxon>
    </lineage>
</organism>
<reference evidence="3" key="1">
    <citation type="submission" date="2022-03" db="EMBL/GenBank/DDBJ databases">
        <title>Identification of a novel bacterium isolated from mangrove sediments.</title>
        <authorList>
            <person name="Pan X."/>
        </authorList>
    </citation>
    <scope>NUCLEOTIDE SEQUENCE</scope>
    <source>
        <strain evidence="3">B2580</strain>
    </source>
</reference>
<proteinExistence type="predicted"/>